<protein>
    <submittedName>
        <fullName evidence="2">Uncharacterized protein</fullName>
    </submittedName>
</protein>
<evidence type="ECO:0000256" key="1">
    <source>
        <dbReference type="SAM" id="MobiDB-lite"/>
    </source>
</evidence>
<gene>
    <name evidence="2" type="ORF">WA026_023376</name>
</gene>
<feature type="compositionally biased region" description="Polar residues" evidence="1">
    <location>
        <begin position="42"/>
        <end position="57"/>
    </location>
</feature>
<feature type="region of interest" description="Disordered" evidence="1">
    <location>
        <begin position="18"/>
        <end position="91"/>
    </location>
</feature>
<dbReference type="EMBL" id="JARQZJ010000114">
    <property type="protein sequence ID" value="KAK9887569.1"/>
    <property type="molecule type" value="Genomic_DNA"/>
</dbReference>
<sequence>MRISFVESGPEVYEYPSESSLLIDESPSPISPSASTPLTGHTVPTLSGSSLANYTPKSTEEFQPGITRSTPNIPSPNSALAKHDLPQADPPLVEEIDLPITFSSGTNSDMLF</sequence>
<accession>A0AAW1UWR9</accession>
<reference evidence="2 3" key="1">
    <citation type="submission" date="2023-03" db="EMBL/GenBank/DDBJ databases">
        <title>Genome insight into feeding habits of ladybird beetles.</title>
        <authorList>
            <person name="Li H.-S."/>
            <person name="Huang Y.-H."/>
            <person name="Pang H."/>
        </authorList>
    </citation>
    <scope>NUCLEOTIDE SEQUENCE [LARGE SCALE GENOMIC DNA]</scope>
    <source>
        <strain evidence="2">SYSU_2023b</strain>
        <tissue evidence="2">Whole body</tissue>
    </source>
</reference>
<feature type="compositionally biased region" description="Polar residues" evidence="1">
    <location>
        <begin position="66"/>
        <end position="78"/>
    </location>
</feature>
<proteinExistence type="predicted"/>
<evidence type="ECO:0000313" key="3">
    <source>
        <dbReference type="Proteomes" id="UP001431783"/>
    </source>
</evidence>
<dbReference type="AlphaFoldDB" id="A0AAW1UWR9"/>
<keyword evidence="3" id="KW-1185">Reference proteome</keyword>
<feature type="compositionally biased region" description="Low complexity" evidence="1">
    <location>
        <begin position="18"/>
        <end position="39"/>
    </location>
</feature>
<name>A0AAW1UWR9_9CUCU</name>
<dbReference type="Proteomes" id="UP001431783">
    <property type="component" value="Unassembled WGS sequence"/>
</dbReference>
<organism evidence="2 3">
    <name type="scientific">Henosepilachna vigintioctopunctata</name>
    <dbReference type="NCBI Taxonomy" id="420089"/>
    <lineage>
        <taxon>Eukaryota</taxon>
        <taxon>Metazoa</taxon>
        <taxon>Ecdysozoa</taxon>
        <taxon>Arthropoda</taxon>
        <taxon>Hexapoda</taxon>
        <taxon>Insecta</taxon>
        <taxon>Pterygota</taxon>
        <taxon>Neoptera</taxon>
        <taxon>Endopterygota</taxon>
        <taxon>Coleoptera</taxon>
        <taxon>Polyphaga</taxon>
        <taxon>Cucujiformia</taxon>
        <taxon>Coccinelloidea</taxon>
        <taxon>Coccinellidae</taxon>
        <taxon>Epilachninae</taxon>
        <taxon>Epilachnini</taxon>
        <taxon>Henosepilachna</taxon>
    </lineage>
</organism>
<evidence type="ECO:0000313" key="2">
    <source>
        <dbReference type="EMBL" id="KAK9887569.1"/>
    </source>
</evidence>
<comment type="caution">
    <text evidence="2">The sequence shown here is derived from an EMBL/GenBank/DDBJ whole genome shotgun (WGS) entry which is preliminary data.</text>
</comment>